<organism evidence="1 2">
    <name type="scientific">Clostridium ljungdahlii</name>
    <dbReference type="NCBI Taxonomy" id="1538"/>
    <lineage>
        <taxon>Bacteria</taxon>
        <taxon>Bacillati</taxon>
        <taxon>Bacillota</taxon>
        <taxon>Clostridia</taxon>
        <taxon>Eubacteriales</taxon>
        <taxon>Clostridiaceae</taxon>
        <taxon>Clostridium</taxon>
    </lineage>
</organism>
<name>A0A166R8C9_9CLOT</name>
<protein>
    <submittedName>
        <fullName evidence="1">Uncharacterized protein</fullName>
    </submittedName>
</protein>
<gene>
    <name evidence="1" type="ORF">WY13_01531</name>
</gene>
<sequence length="95" mass="10125">MALSASFDTPQSGSVSPVAISGTVPAQSQLYAYVTIKVSSTNPSSARSQLYSNVQYFNNTTFTAKAFTATANITVVPKVRTIDTVTISNIDWVVE</sequence>
<dbReference type="AlphaFoldDB" id="A0A166R8C9"/>
<dbReference type="OrthoDB" id="1934845at2"/>
<comment type="caution">
    <text evidence="1">The sequence shown here is derived from an EMBL/GenBank/DDBJ whole genome shotgun (WGS) entry which is preliminary data.</text>
</comment>
<dbReference type="PATRIC" id="fig|1538.10.peg.442"/>
<evidence type="ECO:0000313" key="2">
    <source>
        <dbReference type="Proteomes" id="UP000077407"/>
    </source>
</evidence>
<dbReference type="RefSeq" id="WP_063555048.1">
    <property type="nucleotide sequence ID" value="NZ_LITT01000011.1"/>
</dbReference>
<proteinExistence type="predicted"/>
<dbReference type="EMBL" id="LITT01000011">
    <property type="protein sequence ID" value="OAA90627.1"/>
    <property type="molecule type" value="Genomic_DNA"/>
</dbReference>
<dbReference type="Proteomes" id="UP000077407">
    <property type="component" value="Unassembled WGS sequence"/>
</dbReference>
<evidence type="ECO:0000313" key="1">
    <source>
        <dbReference type="EMBL" id="OAA90627.1"/>
    </source>
</evidence>
<reference evidence="1 2" key="1">
    <citation type="journal article" date="2015" name="Biotechnol. Bioeng.">
        <title>Genome sequence and phenotypic characterization of Caulobacter segnis.</title>
        <authorList>
            <person name="Patel S."/>
            <person name="Fletcher B."/>
            <person name="Scott D.C."/>
            <person name="Ely B."/>
        </authorList>
    </citation>
    <scope>NUCLEOTIDE SEQUENCE [LARGE SCALE GENOMIC DNA]</scope>
    <source>
        <strain evidence="1 2">ERI-2</strain>
    </source>
</reference>
<accession>A0A166R8C9</accession>